<dbReference type="Gene3D" id="2.30.330.10">
    <property type="entry name" value="SpoA-like"/>
    <property type="match status" value="1"/>
</dbReference>
<dbReference type="PRINTS" id="PR00955">
    <property type="entry name" value="FLGMOTORFLIM"/>
</dbReference>
<keyword evidence="13" id="KW-1185">Reference proteome</keyword>
<protein>
    <recommendedName>
        <fullName evidence="4 10">Flagellar motor switch protein FliM</fullName>
    </recommendedName>
</protein>
<dbReference type="OrthoDB" id="9806941at2"/>
<dbReference type="GO" id="GO:0050918">
    <property type="term" value="P:positive chemotaxis"/>
    <property type="evidence" value="ECO:0007669"/>
    <property type="project" value="TreeGrafter"/>
</dbReference>
<comment type="caution">
    <text evidence="12">The sequence shown here is derived from an EMBL/GenBank/DDBJ whole genome shotgun (WGS) entry which is preliminary data.</text>
</comment>
<keyword evidence="9" id="KW-0975">Bacterial flagellum</keyword>
<keyword evidence="8" id="KW-0472">Membrane</keyword>
<dbReference type="SUPFAM" id="SSF101801">
    <property type="entry name" value="Surface presentation of antigens (SPOA)"/>
    <property type="match status" value="1"/>
</dbReference>
<dbReference type="InterPro" id="IPR001689">
    <property type="entry name" value="Flag_FliM"/>
</dbReference>
<dbReference type="PIRSF" id="PIRSF002888">
    <property type="entry name" value="FliM"/>
    <property type="match status" value="1"/>
</dbReference>
<evidence type="ECO:0000256" key="5">
    <source>
        <dbReference type="ARBA" id="ARBA00022475"/>
    </source>
</evidence>
<organism evidence="12 13">
    <name type="scientific">Ornatilinea apprima</name>
    <dbReference type="NCBI Taxonomy" id="1134406"/>
    <lineage>
        <taxon>Bacteria</taxon>
        <taxon>Bacillati</taxon>
        <taxon>Chloroflexota</taxon>
        <taxon>Anaerolineae</taxon>
        <taxon>Anaerolineales</taxon>
        <taxon>Anaerolineaceae</taxon>
        <taxon>Ornatilinea</taxon>
    </lineage>
</organism>
<sequence>MLSQQEIDALLSGAIEIEGNEGEERVNLAELIGSEPGAVGKSAKTKEGKKVQPYNFWSPNRFSKEQMRAVELVHEDLAERLTTSLPTFLRFNLRPRLVHTEQGRFHDFLKDSGAGTLFHMITLAPLPGQIVLTISPNVSLMILEQRLGGRIEGQVQERDLTDIDQSLLRGLVEHMLNDLKGAWSKVASIEPALEDSTVNSNWVQMMMGTERVMLLTFELTLMETTGTMSVFIPFRTLKPIANELNPHVWISGRKEQTQDPAVRENAMKSLSNVKLPVKVIMGSANLTVREVLELSVGDVIRLDTGVEQLFKMQIANQTLFNVRIGKANNRLVAKVHSVARDEE</sequence>
<dbReference type="InterPro" id="IPR028976">
    <property type="entry name" value="CheC-like_sf"/>
</dbReference>
<dbReference type="PANTHER" id="PTHR30034">
    <property type="entry name" value="FLAGELLAR MOTOR SWITCH PROTEIN FLIM"/>
    <property type="match status" value="1"/>
</dbReference>
<dbReference type="GO" id="GO:0003774">
    <property type="term" value="F:cytoskeletal motor activity"/>
    <property type="evidence" value="ECO:0007669"/>
    <property type="project" value="InterPro"/>
</dbReference>
<evidence type="ECO:0000256" key="3">
    <source>
        <dbReference type="ARBA" id="ARBA00011049"/>
    </source>
</evidence>
<dbReference type="STRING" id="1134406.ADN00_17215"/>
<feature type="domain" description="Flagellar motor switch protein FliN-like C-terminal" evidence="11">
    <location>
        <begin position="269"/>
        <end position="338"/>
    </location>
</feature>
<dbReference type="EMBL" id="LGCL01000041">
    <property type="protein sequence ID" value="KPL71428.1"/>
    <property type="molecule type" value="Genomic_DNA"/>
</dbReference>
<evidence type="ECO:0000256" key="8">
    <source>
        <dbReference type="ARBA" id="ARBA00023136"/>
    </source>
</evidence>
<evidence type="ECO:0000256" key="1">
    <source>
        <dbReference type="ARBA" id="ARBA00004117"/>
    </source>
</evidence>
<evidence type="ECO:0000256" key="2">
    <source>
        <dbReference type="ARBA" id="ARBA00004202"/>
    </source>
</evidence>
<comment type="subcellular location">
    <subcellularLocation>
        <location evidence="1">Bacterial flagellum basal body</location>
    </subcellularLocation>
    <subcellularLocation>
        <location evidence="2">Cell membrane</location>
        <topology evidence="2">Peripheral membrane protein</topology>
    </subcellularLocation>
</comment>
<dbReference type="SUPFAM" id="SSF103039">
    <property type="entry name" value="CheC-like"/>
    <property type="match status" value="1"/>
</dbReference>
<dbReference type="NCBIfam" id="TIGR01397">
    <property type="entry name" value="fliM_switch"/>
    <property type="match status" value="1"/>
</dbReference>
<keyword evidence="6" id="KW-0145">Chemotaxis</keyword>
<reference evidence="12 13" key="1">
    <citation type="submission" date="2015-07" db="EMBL/GenBank/DDBJ databases">
        <title>Genome sequence of Ornatilinea apprima DSM 23815.</title>
        <authorList>
            <person name="Hemp J."/>
            <person name="Ward L.M."/>
            <person name="Pace L.A."/>
            <person name="Fischer W.W."/>
        </authorList>
    </citation>
    <scope>NUCLEOTIDE SEQUENCE [LARGE SCALE GENOMIC DNA]</scope>
    <source>
        <strain evidence="12 13">P3M-1</strain>
    </source>
</reference>
<evidence type="ECO:0000313" key="12">
    <source>
        <dbReference type="EMBL" id="KPL71428.1"/>
    </source>
</evidence>
<dbReference type="AlphaFoldDB" id="A0A0P6WYA7"/>
<evidence type="ECO:0000256" key="6">
    <source>
        <dbReference type="ARBA" id="ARBA00022500"/>
    </source>
</evidence>
<evidence type="ECO:0000256" key="4">
    <source>
        <dbReference type="ARBA" id="ARBA00021898"/>
    </source>
</evidence>
<dbReference type="CDD" id="cd17908">
    <property type="entry name" value="FliM"/>
    <property type="match status" value="1"/>
</dbReference>
<keyword evidence="7" id="KW-0283">Flagellar rotation</keyword>
<dbReference type="Gene3D" id="3.40.1550.10">
    <property type="entry name" value="CheC-like"/>
    <property type="match status" value="1"/>
</dbReference>
<dbReference type="RefSeq" id="WP_075064288.1">
    <property type="nucleotide sequence ID" value="NZ_LGCL01000041.1"/>
</dbReference>
<dbReference type="Pfam" id="PF02154">
    <property type="entry name" value="FliM"/>
    <property type="match status" value="1"/>
</dbReference>
<keyword evidence="5" id="KW-1003">Cell membrane</keyword>
<proteinExistence type="inferred from homology"/>
<dbReference type="InterPro" id="IPR036429">
    <property type="entry name" value="SpoA-like_sf"/>
</dbReference>
<dbReference type="GO" id="GO:0005886">
    <property type="term" value="C:plasma membrane"/>
    <property type="evidence" value="ECO:0007669"/>
    <property type="project" value="UniProtKB-SubCell"/>
</dbReference>
<evidence type="ECO:0000313" key="13">
    <source>
        <dbReference type="Proteomes" id="UP000050417"/>
    </source>
</evidence>
<dbReference type="GO" id="GO:0071978">
    <property type="term" value="P:bacterial-type flagellum-dependent swarming motility"/>
    <property type="evidence" value="ECO:0007669"/>
    <property type="project" value="TreeGrafter"/>
</dbReference>
<dbReference type="InterPro" id="IPR001543">
    <property type="entry name" value="FliN-like_C"/>
</dbReference>
<evidence type="ECO:0000256" key="7">
    <source>
        <dbReference type="ARBA" id="ARBA00022779"/>
    </source>
</evidence>
<dbReference type="Proteomes" id="UP000050417">
    <property type="component" value="Unassembled WGS sequence"/>
</dbReference>
<evidence type="ECO:0000259" key="11">
    <source>
        <dbReference type="Pfam" id="PF01052"/>
    </source>
</evidence>
<name>A0A0P6WYA7_9CHLR</name>
<accession>A0A0P6WYA7</accession>
<dbReference type="GO" id="GO:0009425">
    <property type="term" value="C:bacterial-type flagellum basal body"/>
    <property type="evidence" value="ECO:0007669"/>
    <property type="project" value="UniProtKB-SubCell"/>
</dbReference>
<gene>
    <name evidence="12" type="ORF">ADN00_17215</name>
</gene>
<dbReference type="Pfam" id="PF01052">
    <property type="entry name" value="FliMN_C"/>
    <property type="match status" value="1"/>
</dbReference>
<comment type="similarity">
    <text evidence="3">Belongs to the FliM family.</text>
</comment>
<dbReference type="PANTHER" id="PTHR30034:SF6">
    <property type="entry name" value="YOP PROTEINS TRANSLOCATION PROTEIN Q"/>
    <property type="match status" value="1"/>
</dbReference>
<evidence type="ECO:0000256" key="9">
    <source>
        <dbReference type="ARBA" id="ARBA00023143"/>
    </source>
</evidence>
<evidence type="ECO:0000256" key="10">
    <source>
        <dbReference type="NCBIfam" id="TIGR01397"/>
    </source>
</evidence>